<sequence length="299" mass="32549">MNQLKQQQASLIQELESLEESLPQLEAEWRNAPSGFSANGNVIGSPESREAMENLSSVKARIDAIPGELASIDRQLQHLEKLEKIGQIKADAIQAMTDAAAEVEALERKKTHLNERFQTIQSEADQYLEKAQQAERDATTSYTRYLACGDAEGEKSASGEMQRAAKQLTTTDEQVRGQDLILGALQVELDTLEAQITNARQRGDESKTAALSAVGFALDEEWNAATEQLLAVGARILAVSYLKGGMGDTLSGLEVPRFGPFHSRLERSDLAAVARNISLAELLAAQPPISPQSRAVYCI</sequence>
<dbReference type="RefSeq" id="WP_150296513.1">
    <property type="nucleotide sequence ID" value="NZ_VTFH01000004.1"/>
</dbReference>
<evidence type="ECO:0008006" key="4">
    <source>
        <dbReference type="Google" id="ProtNLM"/>
    </source>
</evidence>
<keyword evidence="1" id="KW-0175">Coiled coil</keyword>
<feature type="coiled-coil region" evidence="1">
    <location>
        <begin position="182"/>
        <end position="209"/>
    </location>
</feature>
<dbReference type="AlphaFoldDB" id="A0A5M9IMA3"/>
<accession>A0A5M9IMA3</accession>
<gene>
    <name evidence="2" type="ORF">FX985_06407</name>
</gene>
<feature type="coiled-coil region" evidence="1">
    <location>
        <begin position="89"/>
        <end position="137"/>
    </location>
</feature>
<evidence type="ECO:0000313" key="2">
    <source>
        <dbReference type="EMBL" id="KAA8557270.1"/>
    </source>
</evidence>
<organism evidence="2 3">
    <name type="scientific">Pseudomonas extremaustralis</name>
    <dbReference type="NCBI Taxonomy" id="359110"/>
    <lineage>
        <taxon>Bacteria</taxon>
        <taxon>Pseudomonadati</taxon>
        <taxon>Pseudomonadota</taxon>
        <taxon>Gammaproteobacteria</taxon>
        <taxon>Pseudomonadales</taxon>
        <taxon>Pseudomonadaceae</taxon>
        <taxon>Pseudomonas</taxon>
    </lineage>
</organism>
<feature type="coiled-coil region" evidence="1">
    <location>
        <begin position="1"/>
        <end position="28"/>
    </location>
</feature>
<evidence type="ECO:0000313" key="3">
    <source>
        <dbReference type="Proteomes" id="UP000323425"/>
    </source>
</evidence>
<evidence type="ECO:0000256" key="1">
    <source>
        <dbReference type="SAM" id="Coils"/>
    </source>
</evidence>
<dbReference type="Proteomes" id="UP000323425">
    <property type="component" value="Unassembled WGS sequence"/>
</dbReference>
<comment type="caution">
    <text evidence="2">The sequence shown here is derived from an EMBL/GenBank/DDBJ whole genome shotgun (WGS) entry which is preliminary data.</text>
</comment>
<reference evidence="2 3" key="1">
    <citation type="journal article" date="2018" name="Plant Biotechnol. Rep.">
        <title>Diversity and antifungal activity of endophytic bacteria associated with Panax ginseng seedlings.</title>
        <authorList>
            <person name="Park J.M."/>
            <person name="Hong C.E."/>
            <person name="Jo S.H."/>
        </authorList>
    </citation>
    <scope>NUCLEOTIDE SEQUENCE [LARGE SCALE GENOMIC DNA]</scope>
    <source>
        <strain evidence="2 3">PgKB38</strain>
    </source>
</reference>
<name>A0A5M9IMA3_9PSED</name>
<proteinExistence type="predicted"/>
<protein>
    <recommendedName>
        <fullName evidence="4">Chromosome partition protein Smc</fullName>
    </recommendedName>
</protein>
<dbReference type="EMBL" id="VTFH01000004">
    <property type="protein sequence ID" value="KAA8557270.1"/>
    <property type="molecule type" value="Genomic_DNA"/>
</dbReference>